<comment type="caution">
    <text evidence="2">The sequence shown here is derived from an EMBL/GenBank/DDBJ whole genome shotgun (WGS) entry which is preliminary data.</text>
</comment>
<dbReference type="PROSITE" id="PS50056">
    <property type="entry name" value="TYR_PHOSPHATASE_2"/>
    <property type="match status" value="1"/>
</dbReference>
<evidence type="ECO:0000313" key="2">
    <source>
        <dbReference type="EMBL" id="GGF21322.1"/>
    </source>
</evidence>
<accession>A0A8J3E5F2</accession>
<organism evidence="2 3">
    <name type="scientific">Aliidongia dinghuensis</name>
    <dbReference type="NCBI Taxonomy" id="1867774"/>
    <lineage>
        <taxon>Bacteria</taxon>
        <taxon>Pseudomonadati</taxon>
        <taxon>Pseudomonadota</taxon>
        <taxon>Alphaproteobacteria</taxon>
        <taxon>Rhodospirillales</taxon>
        <taxon>Dongiaceae</taxon>
        <taxon>Aliidongia</taxon>
    </lineage>
</organism>
<dbReference type="InterPro" id="IPR016130">
    <property type="entry name" value="Tyr_Pase_AS"/>
</dbReference>
<dbReference type="InterPro" id="IPR000387">
    <property type="entry name" value="Tyr_Pase_dom"/>
</dbReference>
<gene>
    <name evidence="2" type="ORF">GCM10011611_29260</name>
</gene>
<name>A0A8J3E5F2_9PROT</name>
<evidence type="ECO:0000313" key="3">
    <source>
        <dbReference type="Proteomes" id="UP000646365"/>
    </source>
</evidence>
<dbReference type="InterPro" id="IPR029021">
    <property type="entry name" value="Prot-tyrosine_phosphatase-like"/>
</dbReference>
<evidence type="ECO:0000259" key="1">
    <source>
        <dbReference type="PROSITE" id="PS50056"/>
    </source>
</evidence>
<reference evidence="2" key="1">
    <citation type="journal article" date="2014" name="Int. J. Syst. Evol. Microbiol.">
        <title>Complete genome sequence of Corynebacterium casei LMG S-19264T (=DSM 44701T), isolated from a smear-ripened cheese.</title>
        <authorList>
            <consortium name="US DOE Joint Genome Institute (JGI-PGF)"/>
            <person name="Walter F."/>
            <person name="Albersmeier A."/>
            <person name="Kalinowski J."/>
            <person name="Ruckert C."/>
        </authorList>
    </citation>
    <scope>NUCLEOTIDE SEQUENCE</scope>
    <source>
        <strain evidence="2">CGMCC 1.15725</strain>
    </source>
</reference>
<dbReference type="AlphaFoldDB" id="A0A8J3E5F2"/>
<sequence length="187" mass="20902">MSLTPFEISICGIEELPPFETRGVTHLLSVLDPDFPEPECLALLSPTHRLQLRFHDAIDPRPGEILVERDHVRQVLEFGRDLPGPKGHLLVHCHAGVSRSTAFTILLLAQALPEVAAPDIVAEVVRVRSRAWPNLRIIELGDELLGRNGTLVGAVRARHAEYAKRVPRFVQLMKELGREREVDGLEL</sequence>
<keyword evidence="3" id="KW-1185">Reference proteome</keyword>
<dbReference type="Proteomes" id="UP000646365">
    <property type="component" value="Unassembled WGS sequence"/>
</dbReference>
<dbReference type="SUPFAM" id="SSF52799">
    <property type="entry name" value="(Phosphotyrosine protein) phosphatases II"/>
    <property type="match status" value="1"/>
</dbReference>
<feature type="domain" description="Tyrosine specific protein phosphatases" evidence="1">
    <location>
        <begin position="69"/>
        <end position="128"/>
    </location>
</feature>
<protein>
    <submittedName>
        <fullName evidence="2">Protein-tyrosine-phosphatase</fullName>
    </submittedName>
</protein>
<dbReference type="EMBL" id="BMJQ01000007">
    <property type="protein sequence ID" value="GGF21322.1"/>
    <property type="molecule type" value="Genomic_DNA"/>
</dbReference>
<reference evidence="2" key="2">
    <citation type="submission" date="2020-09" db="EMBL/GenBank/DDBJ databases">
        <authorList>
            <person name="Sun Q."/>
            <person name="Zhou Y."/>
        </authorList>
    </citation>
    <scope>NUCLEOTIDE SEQUENCE</scope>
    <source>
        <strain evidence="2">CGMCC 1.15725</strain>
    </source>
</reference>
<dbReference type="Gene3D" id="3.90.190.10">
    <property type="entry name" value="Protein tyrosine phosphatase superfamily"/>
    <property type="match status" value="1"/>
</dbReference>
<dbReference type="PROSITE" id="PS00383">
    <property type="entry name" value="TYR_PHOSPHATASE_1"/>
    <property type="match status" value="1"/>
</dbReference>
<proteinExistence type="predicted"/>
<dbReference type="RefSeq" id="WP_189046974.1">
    <property type="nucleotide sequence ID" value="NZ_BMJQ01000007.1"/>
</dbReference>